<feature type="transmembrane region" description="Helical" evidence="5">
    <location>
        <begin position="76"/>
        <end position="97"/>
    </location>
</feature>
<comment type="subcellular location">
    <subcellularLocation>
        <location evidence="1">Membrane</location>
        <topology evidence="1">Multi-pass membrane protein</topology>
    </subcellularLocation>
</comment>
<comment type="caution">
    <text evidence="7">The sequence shown here is derived from an EMBL/GenBank/DDBJ whole genome shotgun (WGS) entry which is preliminary data.</text>
</comment>
<evidence type="ECO:0000313" key="7">
    <source>
        <dbReference type="EMBL" id="MBK9982422.1"/>
    </source>
</evidence>
<dbReference type="PIRSF" id="PIRSF015596">
    <property type="entry name" value="5_alpha-SR2"/>
    <property type="match status" value="1"/>
</dbReference>
<keyword evidence="3 5" id="KW-1133">Transmembrane helix</keyword>
<evidence type="ECO:0000313" key="8">
    <source>
        <dbReference type="Proteomes" id="UP000808337"/>
    </source>
</evidence>
<feature type="transmembrane region" description="Helical" evidence="5">
    <location>
        <begin position="109"/>
        <end position="132"/>
    </location>
</feature>
<dbReference type="InterPro" id="IPR001104">
    <property type="entry name" value="3-oxo-5_a-steroid_4-DH_C"/>
</dbReference>
<protein>
    <recommendedName>
        <fullName evidence="6">3-oxo-5-alpha-steroid 4-dehydrogenase C-terminal domain-containing protein</fullName>
    </recommendedName>
</protein>
<proteinExistence type="predicted"/>
<dbReference type="GO" id="GO:0003865">
    <property type="term" value="F:3-oxo-5-alpha-steroid 4-dehydrogenase activity"/>
    <property type="evidence" value="ECO:0007669"/>
    <property type="project" value="InterPro"/>
</dbReference>
<dbReference type="Gene3D" id="1.20.120.1630">
    <property type="match status" value="1"/>
</dbReference>
<evidence type="ECO:0000256" key="5">
    <source>
        <dbReference type="SAM" id="Phobius"/>
    </source>
</evidence>
<evidence type="ECO:0000256" key="4">
    <source>
        <dbReference type="ARBA" id="ARBA00023136"/>
    </source>
</evidence>
<feature type="transmembrane region" description="Helical" evidence="5">
    <location>
        <begin position="15"/>
        <end position="32"/>
    </location>
</feature>
<keyword evidence="4 5" id="KW-0472">Membrane</keyword>
<dbReference type="EMBL" id="JADKGY010000006">
    <property type="protein sequence ID" value="MBK9982422.1"/>
    <property type="molecule type" value="Genomic_DNA"/>
</dbReference>
<dbReference type="PANTHER" id="PTHR10556:SF43">
    <property type="entry name" value="STEROID 5-ALPHA-REDUCTASE DET2"/>
    <property type="match status" value="1"/>
</dbReference>
<dbReference type="InterPro" id="IPR039357">
    <property type="entry name" value="SRD5A/TECR"/>
</dbReference>
<dbReference type="AlphaFoldDB" id="A0A9D7XT66"/>
<keyword evidence="2 5" id="KW-0812">Transmembrane</keyword>
<name>A0A9D7XT66_9BACT</name>
<dbReference type="FunFam" id="1.20.120.1630:FF:000014">
    <property type="entry name" value="Steroid 5-alpha reductase, putative"/>
    <property type="match status" value="1"/>
</dbReference>
<dbReference type="Pfam" id="PF02544">
    <property type="entry name" value="Steroid_dh"/>
    <property type="match status" value="1"/>
</dbReference>
<evidence type="ECO:0000256" key="3">
    <source>
        <dbReference type="ARBA" id="ARBA00022989"/>
    </source>
</evidence>
<accession>A0A9D7XT66</accession>
<dbReference type="InterPro" id="IPR016636">
    <property type="entry name" value="3-oxo-5-alpha-steroid_4-DH"/>
</dbReference>
<organism evidence="7 8">
    <name type="scientific">Candidatus Opimibacter skivensis</name>
    <dbReference type="NCBI Taxonomy" id="2982028"/>
    <lineage>
        <taxon>Bacteria</taxon>
        <taxon>Pseudomonadati</taxon>
        <taxon>Bacteroidota</taxon>
        <taxon>Saprospiria</taxon>
        <taxon>Saprospirales</taxon>
        <taxon>Saprospiraceae</taxon>
        <taxon>Candidatus Opimibacter</taxon>
    </lineage>
</organism>
<reference evidence="7 8" key="1">
    <citation type="submission" date="2020-10" db="EMBL/GenBank/DDBJ databases">
        <title>Connecting structure to function with the recovery of over 1000 high-quality activated sludge metagenome-assembled genomes encoding full-length rRNA genes using long-read sequencing.</title>
        <authorList>
            <person name="Singleton C.M."/>
            <person name="Petriglieri F."/>
            <person name="Kristensen J.M."/>
            <person name="Kirkegaard R.H."/>
            <person name="Michaelsen T.Y."/>
            <person name="Andersen M.H."/>
            <person name="Karst S.M."/>
            <person name="Dueholm M.S."/>
            <person name="Nielsen P.H."/>
            <person name="Albertsen M."/>
        </authorList>
    </citation>
    <scope>NUCLEOTIDE SEQUENCE [LARGE SCALE GENOMIC DNA]</scope>
    <source>
        <strain evidence="7">Ribe_18-Q3-R11-54_MAXAC.273</strain>
    </source>
</reference>
<dbReference type="PANTHER" id="PTHR10556">
    <property type="entry name" value="3-OXO-5-ALPHA-STEROID 4-DEHYDROGENASE"/>
    <property type="match status" value="1"/>
</dbReference>
<sequence length="256" mass="29823">MISTIIPYPFYQNLLFIWIAVAVITFFILLRVTAPYGRHVKTGWGPLISNRLGWILMEAPVILIVLYFTISSFNAQTILTLIMIGLFCLHYINRTFIFPFRIHTKGKKMPLIIVASAIFFNIINGLSLGYYFKYFAHYPDSWFLDIRFILGGLLFISGLILNWKADEILIHLRKPNETHYVIPGTRLFSLISCPNLFGELIEWAGFALLCWNLPALTFFIWTSANLIPRAISHHRWYKEKFNNYPPERKAIIPFII</sequence>
<evidence type="ECO:0000259" key="6">
    <source>
        <dbReference type="Pfam" id="PF02544"/>
    </source>
</evidence>
<dbReference type="GO" id="GO:0016020">
    <property type="term" value="C:membrane"/>
    <property type="evidence" value="ECO:0007669"/>
    <property type="project" value="UniProtKB-SubCell"/>
</dbReference>
<dbReference type="Proteomes" id="UP000808337">
    <property type="component" value="Unassembled WGS sequence"/>
</dbReference>
<gene>
    <name evidence="7" type="ORF">IPP15_08350</name>
</gene>
<evidence type="ECO:0000256" key="1">
    <source>
        <dbReference type="ARBA" id="ARBA00004141"/>
    </source>
</evidence>
<dbReference type="PROSITE" id="PS50244">
    <property type="entry name" value="S5A_REDUCTASE"/>
    <property type="match status" value="1"/>
</dbReference>
<dbReference type="GO" id="GO:0016132">
    <property type="term" value="P:brassinosteroid biosynthetic process"/>
    <property type="evidence" value="ECO:0007669"/>
    <property type="project" value="TreeGrafter"/>
</dbReference>
<feature type="transmembrane region" description="Helical" evidence="5">
    <location>
        <begin position="144"/>
        <end position="165"/>
    </location>
</feature>
<feature type="transmembrane region" description="Helical" evidence="5">
    <location>
        <begin position="52"/>
        <end position="70"/>
    </location>
</feature>
<feature type="domain" description="3-oxo-5-alpha-steroid 4-dehydrogenase C-terminal" evidence="6">
    <location>
        <begin position="107"/>
        <end position="255"/>
    </location>
</feature>
<evidence type="ECO:0000256" key="2">
    <source>
        <dbReference type="ARBA" id="ARBA00022692"/>
    </source>
</evidence>